<keyword evidence="2" id="KW-1185">Reference proteome</keyword>
<dbReference type="EMBL" id="VFPH01000002">
    <property type="protein sequence ID" value="TQM38084.1"/>
    <property type="molecule type" value="Genomic_DNA"/>
</dbReference>
<evidence type="ECO:0000313" key="1">
    <source>
        <dbReference type="EMBL" id="TQM38084.1"/>
    </source>
</evidence>
<dbReference type="AlphaFoldDB" id="A0A543FWF4"/>
<evidence type="ECO:0000313" key="2">
    <source>
        <dbReference type="Proteomes" id="UP000319818"/>
    </source>
</evidence>
<gene>
    <name evidence="1" type="ORF">FB388_5308</name>
</gene>
<comment type="caution">
    <text evidence="1">The sequence shown here is derived from an EMBL/GenBank/DDBJ whole genome shotgun (WGS) entry which is preliminary data.</text>
</comment>
<proteinExistence type="predicted"/>
<name>A0A543FWF4_9PSEU</name>
<protein>
    <submittedName>
        <fullName evidence="1">Uncharacterized protein</fullName>
    </submittedName>
</protein>
<reference evidence="1 2" key="1">
    <citation type="submission" date="2019-06" db="EMBL/GenBank/DDBJ databases">
        <title>Sequencing the genomes of 1000 actinobacteria strains.</title>
        <authorList>
            <person name="Klenk H.-P."/>
        </authorList>
    </citation>
    <scope>NUCLEOTIDE SEQUENCE [LARGE SCALE GENOMIC DNA]</scope>
    <source>
        <strain evidence="1 2">DSM 45511</strain>
    </source>
</reference>
<dbReference type="Proteomes" id="UP000319818">
    <property type="component" value="Unassembled WGS sequence"/>
</dbReference>
<organism evidence="1 2">
    <name type="scientific">Pseudonocardia cypriaca</name>
    <dbReference type="NCBI Taxonomy" id="882449"/>
    <lineage>
        <taxon>Bacteria</taxon>
        <taxon>Bacillati</taxon>
        <taxon>Actinomycetota</taxon>
        <taxon>Actinomycetes</taxon>
        <taxon>Pseudonocardiales</taxon>
        <taxon>Pseudonocardiaceae</taxon>
        <taxon>Pseudonocardia</taxon>
    </lineage>
</organism>
<sequence>MVASDDGSGPVAACSEHMEWAFFLGVDEWSGRRTA</sequence>
<accession>A0A543FWF4</accession>